<dbReference type="PANTHER" id="PTHR16088:SF3">
    <property type="entry name" value="GON-4-LIKE PROTEIN"/>
    <property type="match status" value="1"/>
</dbReference>
<proteinExistence type="predicted"/>
<dbReference type="InterPro" id="IPR052435">
    <property type="entry name" value="YY1-Transcr_Regul"/>
</dbReference>
<feature type="non-terminal residue" evidence="8">
    <location>
        <position position="1"/>
    </location>
</feature>
<feature type="region of interest" description="Disordered" evidence="5">
    <location>
        <begin position="585"/>
        <end position="754"/>
    </location>
</feature>
<keyword evidence="9" id="KW-1185">Reference proteome</keyword>
<evidence type="ECO:0000256" key="1">
    <source>
        <dbReference type="ARBA" id="ARBA00004123"/>
    </source>
</evidence>
<evidence type="ECO:0000256" key="3">
    <source>
        <dbReference type="ARBA" id="ARBA00023163"/>
    </source>
</evidence>
<protein>
    <submittedName>
        <fullName evidence="8">Uncharacterized protein</fullName>
    </submittedName>
</protein>
<evidence type="ECO:0000259" key="7">
    <source>
        <dbReference type="PROSITE" id="PS51294"/>
    </source>
</evidence>
<dbReference type="SMART" id="SM00717">
    <property type="entry name" value="SANT"/>
    <property type="match status" value="1"/>
</dbReference>
<dbReference type="GO" id="GO:0006355">
    <property type="term" value="P:regulation of DNA-templated transcription"/>
    <property type="evidence" value="ECO:0007669"/>
    <property type="project" value="InterPro"/>
</dbReference>
<comment type="subcellular location">
    <subcellularLocation>
        <location evidence="1">Nucleus</location>
    </subcellularLocation>
</comment>
<dbReference type="AlphaFoldDB" id="A0A482W5T1"/>
<dbReference type="SUPFAM" id="SSF47762">
    <property type="entry name" value="PAH2 domain"/>
    <property type="match status" value="1"/>
</dbReference>
<dbReference type="STRING" id="1661398.A0A482W5T1"/>
<evidence type="ECO:0000256" key="5">
    <source>
        <dbReference type="SAM" id="MobiDB-lite"/>
    </source>
</evidence>
<organism evidence="8 9">
    <name type="scientific">Asbolus verrucosus</name>
    <name type="common">Desert ironclad beetle</name>
    <dbReference type="NCBI Taxonomy" id="1661398"/>
    <lineage>
        <taxon>Eukaryota</taxon>
        <taxon>Metazoa</taxon>
        <taxon>Ecdysozoa</taxon>
        <taxon>Arthropoda</taxon>
        <taxon>Hexapoda</taxon>
        <taxon>Insecta</taxon>
        <taxon>Pterygota</taxon>
        <taxon>Neoptera</taxon>
        <taxon>Endopterygota</taxon>
        <taxon>Coleoptera</taxon>
        <taxon>Polyphaga</taxon>
        <taxon>Cucujiformia</taxon>
        <taxon>Tenebrionidae</taxon>
        <taxon>Pimeliinae</taxon>
        <taxon>Asbolus</taxon>
    </lineage>
</organism>
<dbReference type="PROSITE" id="PS51294">
    <property type="entry name" value="HTH_MYB"/>
    <property type="match status" value="1"/>
</dbReference>
<dbReference type="InterPro" id="IPR009057">
    <property type="entry name" value="Homeodomain-like_sf"/>
</dbReference>
<dbReference type="PANTHER" id="PTHR16088">
    <property type="entry name" value="YY1 ASSOCIATED PROTEIN-RELATED"/>
    <property type="match status" value="1"/>
</dbReference>
<feature type="compositionally biased region" description="Polar residues" evidence="5">
    <location>
        <begin position="724"/>
        <end position="746"/>
    </location>
</feature>
<comment type="caution">
    <text evidence="8">The sequence shown here is derived from an EMBL/GenBank/DDBJ whole genome shotgun (WGS) entry which is preliminary data.</text>
</comment>
<keyword evidence="2" id="KW-0805">Transcription regulation</keyword>
<sequence length="810" mass="92343">LSLKAGSEGKIASMFHIINLTPALKLIEDWETLFSTKSKEVMETKQYVEKVIVESIEAKMAGIDYVVTFPPLLMKTISNSESSNYFFSHSEENPAKIERYITRRKNPNSEENPIKFFYRNKKAPPTVHYVVPLNVEQILPPCKRNSEVLPYQWREYIYPRHQRKIQSKGPFPPSVNHVRKKQKSRVKTVEITQTNENSIVVTKEANNMLPDMPSLGGTPIKKQNLQTESATSKTNDVNVNARREQDLSFQNIASFGFQYYKPETNTQVRHNFEGICEFSNTPANNDLAPEKDNPDDINELMIASSTVKNVTKKEPSGAEKKRAKLRREFIANIVMATPDDAGKEIQKEENFADSFYDKMKQTLTSEDYNKLIDILGHYDENNGQFVDLYHSVQSILCPKYEELSDEFLLFLTDIQAHKVGKLMPYFVMKDMDRFMKKLQIYFKEQPSHLKKILKCISDLSENPDVTIETIKTTILPLFKGNVALTEWFLQLFPCEKPPNILSSGPYEVIDITKELSRQPNEDIYETVVLPDTEDPYGGPACICHCHNDESPQFKSRSQHCFIQGKIYIQTGKALRPAVVSFLTNSEKDHTKRLSATQRKRSETSPTKQVTSPNKENHTHEERKIKHQDKPNVMKDPGKPNSKETSVKTTEKAKADNAKSTKSSSKRPSKKRTNSGKKVPEHKPGSTSGQKKRLAEEQPEIECCGPTEVVELKVNSDHSGESESDITNTESDDSTGSTNSTPVQQTDGSKRASWTREEDKIILQAFRQRSNNEETFKHISEVLQNRSVVEIKNRFHKLMSLLQKMASNSAS</sequence>
<gene>
    <name evidence="8" type="ORF">BDFB_004569</name>
</gene>
<dbReference type="EMBL" id="QDEB01029170">
    <property type="protein sequence ID" value="RZC40073.1"/>
    <property type="molecule type" value="Genomic_DNA"/>
</dbReference>
<feature type="compositionally biased region" description="Polar residues" evidence="5">
    <location>
        <begin position="603"/>
        <end position="613"/>
    </location>
</feature>
<dbReference type="SUPFAM" id="SSF46689">
    <property type="entry name" value="Homeodomain-like"/>
    <property type="match status" value="1"/>
</dbReference>
<dbReference type="InterPro" id="IPR017930">
    <property type="entry name" value="Myb_dom"/>
</dbReference>
<feature type="domain" description="HTH myb-type" evidence="7">
    <location>
        <begin position="749"/>
        <end position="802"/>
    </location>
</feature>
<evidence type="ECO:0000256" key="4">
    <source>
        <dbReference type="ARBA" id="ARBA00023242"/>
    </source>
</evidence>
<reference evidence="8 9" key="1">
    <citation type="submission" date="2017-03" db="EMBL/GenBank/DDBJ databases">
        <title>Genome of the blue death feigning beetle - Asbolus verrucosus.</title>
        <authorList>
            <person name="Rider S.D."/>
        </authorList>
    </citation>
    <scope>NUCLEOTIDE SEQUENCE [LARGE SCALE GENOMIC DNA]</scope>
    <source>
        <strain evidence="8">Butters</strain>
        <tissue evidence="8">Head and leg muscle</tissue>
    </source>
</reference>
<feature type="region of interest" description="Disordered" evidence="5">
    <location>
        <begin position="165"/>
        <end position="187"/>
    </location>
</feature>
<accession>A0A482W5T1</accession>
<dbReference type="OrthoDB" id="6257037at2759"/>
<dbReference type="GO" id="GO:0003712">
    <property type="term" value="F:transcription coregulator activity"/>
    <property type="evidence" value="ECO:0007669"/>
    <property type="project" value="TreeGrafter"/>
</dbReference>
<name>A0A482W5T1_ASBVE</name>
<dbReference type="InterPro" id="IPR036600">
    <property type="entry name" value="PAH_sf"/>
</dbReference>
<keyword evidence="4" id="KW-0539">Nucleus</keyword>
<evidence type="ECO:0000313" key="8">
    <source>
        <dbReference type="EMBL" id="RZC40073.1"/>
    </source>
</evidence>
<dbReference type="Gene3D" id="1.10.10.60">
    <property type="entry name" value="Homeodomain-like"/>
    <property type="match status" value="1"/>
</dbReference>
<dbReference type="InterPro" id="IPR001005">
    <property type="entry name" value="SANT/Myb"/>
</dbReference>
<keyword evidence="3" id="KW-0804">Transcription</keyword>
<dbReference type="Proteomes" id="UP000292052">
    <property type="component" value="Unassembled WGS sequence"/>
</dbReference>
<feature type="compositionally biased region" description="Basic residues" evidence="5">
    <location>
        <begin position="663"/>
        <end position="674"/>
    </location>
</feature>
<evidence type="ECO:0000256" key="2">
    <source>
        <dbReference type="ARBA" id="ARBA00023015"/>
    </source>
</evidence>
<feature type="compositionally biased region" description="Basic residues" evidence="5">
    <location>
        <begin position="177"/>
        <end position="186"/>
    </location>
</feature>
<dbReference type="Pfam" id="PF21227">
    <property type="entry name" value="Myb_DNA-binding_7"/>
    <property type="match status" value="1"/>
</dbReference>
<feature type="domain" description="Myb-like" evidence="6">
    <location>
        <begin position="745"/>
        <end position="798"/>
    </location>
</feature>
<dbReference type="GO" id="GO:0005634">
    <property type="term" value="C:nucleus"/>
    <property type="evidence" value="ECO:0007669"/>
    <property type="project" value="UniProtKB-SubCell"/>
</dbReference>
<feature type="compositionally biased region" description="Basic and acidic residues" evidence="5">
    <location>
        <begin position="614"/>
        <end position="658"/>
    </location>
</feature>
<evidence type="ECO:0000313" key="9">
    <source>
        <dbReference type="Proteomes" id="UP000292052"/>
    </source>
</evidence>
<evidence type="ECO:0000259" key="6">
    <source>
        <dbReference type="PROSITE" id="PS50090"/>
    </source>
</evidence>
<dbReference type="PROSITE" id="PS50090">
    <property type="entry name" value="MYB_LIKE"/>
    <property type="match status" value="1"/>
</dbReference>
<feature type="compositionally biased region" description="Basic and acidic residues" evidence="5">
    <location>
        <begin position="709"/>
        <end position="720"/>
    </location>
</feature>